<proteinExistence type="predicted"/>
<name>A0A4C1UBN4_EUMVA</name>
<dbReference type="AlphaFoldDB" id="A0A4C1UBN4"/>
<accession>A0A4C1UBN4</accession>
<gene>
    <name evidence="1" type="ORF">EVAR_22214_1</name>
</gene>
<evidence type="ECO:0000313" key="1">
    <source>
        <dbReference type="EMBL" id="GBP23356.1"/>
    </source>
</evidence>
<dbReference type="EMBL" id="BGZK01000150">
    <property type="protein sequence ID" value="GBP23356.1"/>
    <property type="molecule type" value="Genomic_DNA"/>
</dbReference>
<keyword evidence="2" id="KW-1185">Reference proteome</keyword>
<comment type="caution">
    <text evidence="1">The sequence shown here is derived from an EMBL/GenBank/DDBJ whole genome shotgun (WGS) entry which is preliminary data.</text>
</comment>
<dbReference type="Proteomes" id="UP000299102">
    <property type="component" value="Unassembled WGS sequence"/>
</dbReference>
<evidence type="ECO:0000313" key="2">
    <source>
        <dbReference type="Proteomes" id="UP000299102"/>
    </source>
</evidence>
<protein>
    <submittedName>
        <fullName evidence="1">Uncharacterized protein</fullName>
    </submittedName>
</protein>
<organism evidence="1 2">
    <name type="scientific">Eumeta variegata</name>
    <name type="common">Bagworm moth</name>
    <name type="synonym">Eumeta japonica</name>
    <dbReference type="NCBI Taxonomy" id="151549"/>
    <lineage>
        <taxon>Eukaryota</taxon>
        <taxon>Metazoa</taxon>
        <taxon>Ecdysozoa</taxon>
        <taxon>Arthropoda</taxon>
        <taxon>Hexapoda</taxon>
        <taxon>Insecta</taxon>
        <taxon>Pterygota</taxon>
        <taxon>Neoptera</taxon>
        <taxon>Endopterygota</taxon>
        <taxon>Lepidoptera</taxon>
        <taxon>Glossata</taxon>
        <taxon>Ditrysia</taxon>
        <taxon>Tineoidea</taxon>
        <taxon>Psychidae</taxon>
        <taxon>Oiketicinae</taxon>
        <taxon>Eumeta</taxon>
    </lineage>
</organism>
<sequence length="93" mass="9905">MAEVQVAAGRCHGARFGADGSRRAADGGNMAMVRKDGWMAWKGSKRWMKEMVEGDGRMAGIKARKYEIMTKCDGGGQIGGTIYGMDKGNGMAA</sequence>
<reference evidence="1 2" key="1">
    <citation type="journal article" date="2019" name="Commun. Biol.">
        <title>The bagworm genome reveals a unique fibroin gene that provides high tensile strength.</title>
        <authorList>
            <person name="Kono N."/>
            <person name="Nakamura H."/>
            <person name="Ohtoshi R."/>
            <person name="Tomita M."/>
            <person name="Numata K."/>
            <person name="Arakawa K."/>
        </authorList>
    </citation>
    <scope>NUCLEOTIDE SEQUENCE [LARGE SCALE GENOMIC DNA]</scope>
</reference>